<feature type="region of interest" description="Disordered" evidence="16">
    <location>
        <begin position="1133"/>
        <end position="1243"/>
    </location>
</feature>
<dbReference type="SMART" id="SM00242">
    <property type="entry name" value="MYSc"/>
    <property type="match status" value="1"/>
</dbReference>
<dbReference type="Pfam" id="PF00063">
    <property type="entry name" value="Myosin_head"/>
    <property type="match status" value="2"/>
</dbReference>
<dbReference type="GO" id="GO:0051015">
    <property type="term" value="F:actin filament binding"/>
    <property type="evidence" value="ECO:0007669"/>
    <property type="project" value="TreeGrafter"/>
</dbReference>
<feature type="compositionally biased region" description="Polar residues" evidence="16">
    <location>
        <begin position="1447"/>
        <end position="1458"/>
    </location>
</feature>
<keyword evidence="8" id="KW-0863">Zinc-finger</keyword>
<dbReference type="EnsemblMetazoa" id="BGLB016873-RD">
    <property type="protein sequence ID" value="BGLB016873-PD"/>
    <property type="gene ID" value="BGLB016873"/>
</dbReference>
<dbReference type="GO" id="GO:0005096">
    <property type="term" value="F:GTPase activator activity"/>
    <property type="evidence" value="ECO:0007669"/>
    <property type="project" value="UniProtKB-KW"/>
</dbReference>
<keyword evidence="9" id="KW-0862">Zinc</keyword>
<dbReference type="PROSITE" id="PS51456">
    <property type="entry name" value="MYOSIN_MOTOR"/>
    <property type="match status" value="1"/>
</dbReference>
<dbReference type="Gene3D" id="1.20.120.720">
    <property type="entry name" value="Myosin VI head, motor domain, U50 subdomain"/>
    <property type="match status" value="1"/>
</dbReference>
<keyword evidence="11" id="KW-0175">Coiled coil</keyword>
<dbReference type="InterPro" id="IPR029071">
    <property type="entry name" value="Ubiquitin-like_domsf"/>
</dbReference>
<dbReference type="SMART" id="SM00324">
    <property type="entry name" value="RhoGAP"/>
    <property type="match status" value="1"/>
</dbReference>
<dbReference type="Gene3D" id="1.10.10.820">
    <property type="match status" value="1"/>
</dbReference>
<feature type="region of interest" description="Disordered" evidence="16">
    <location>
        <begin position="1089"/>
        <end position="1110"/>
    </location>
</feature>
<dbReference type="InterPro" id="IPR002219">
    <property type="entry name" value="PKC_DAG/PE"/>
</dbReference>
<feature type="domain" description="Phorbol-ester/DAG-type" evidence="17">
    <location>
        <begin position="1613"/>
        <end position="1662"/>
    </location>
</feature>
<dbReference type="Gene3D" id="3.40.850.10">
    <property type="entry name" value="Kinesin motor domain"/>
    <property type="match status" value="2"/>
</dbReference>
<feature type="compositionally biased region" description="Polar residues" evidence="16">
    <location>
        <begin position="1291"/>
        <end position="1302"/>
    </location>
</feature>
<evidence type="ECO:0000256" key="2">
    <source>
        <dbReference type="ARBA" id="ARBA00008314"/>
    </source>
</evidence>
<dbReference type="CDD" id="cd22265">
    <property type="entry name" value="UDM1_RNF168"/>
    <property type="match status" value="1"/>
</dbReference>
<name>A0A2C9KA34_BIOGL</name>
<keyword evidence="7 15" id="KW-0547">Nucleotide-binding</keyword>
<dbReference type="VEuPathDB" id="VectorBase:BGLB016873"/>
<feature type="domain" description="Rho-GAP" evidence="19">
    <location>
        <begin position="1679"/>
        <end position="1867"/>
    </location>
</feature>
<dbReference type="PANTHER" id="PTHR46184:SF5">
    <property type="entry name" value="UNCONVENTIONAL MYOSIN-IXA-LIKE"/>
    <property type="match status" value="1"/>
</dbReference>
<dbReference type="SMART" id="SM00314">
    <property type="entry name" value="RA"/>
    <property type="match status" value="1"/>
</dbReference>
<dbReference type="GO" id="GO:0005524">
    <property type="term" value="F:ATP binding"/>
    <property type="evidence" value="ECO:0007669"/>
    <property type="project" value="UniProtKB-UniRule"/>
</dbReference>
<dbReference type="PRINTS" id="PR00193">
    <property type="entry name" value="MYOSINHEAVY"/>
</dbReference>
<dbReference type="InterPro" id="IPR000159">
    <property type="entry name" value="RA_dom"/>
</dbReference>
<dbReference type="RefSeq" id="XP_013078700.2">
    <property type="nucleotide sequence ID" value="XM_013223246.2"/>
</dbReference>
<feature type="compositionally biased region" description="Basic residues" evidence="16">
    <location>
        <begin position="1593"/>
        <end position="1602"/>
    </location>
</feature>
<feature type="region of interest" description="Actin-binding" evidence="15">
    <location>
        <begin position="858"/>
        <end position="880"/>
    </location>
</feature>
<dbReference type="Pfam" id="PF00788">
    <property type="entry name" value="RA"/>
    <property type="match status" value="1"/>
</dbReference>
<keyword evidence="5" id="KW-0479">Metal-binding</keyword>
<evidence type="ECO:0000256" key="10">
    <source>
        <dbReference type="ARBA" id="ARBA00022840"/>
    </source>
</evidence>
<evidence type="ECO:0000313" key="21">
    <source>
        <dbReference type="EnsemblMetazoa" id="BGLB016873-PD"/>
    </source>
</evidence>
<protein>
    <recommendedName>
        <fullName evidence="23">Unconventional myosin-IXb</fullName>
    </recommendedName>
</protein>
<proteinExistence type="inferred from homology"/>
<dbReference type="SMART" id="SM00015">
    <property type="entry name" value="IQ"/>
    <property type="match status" value="4"/>
</dbReference>
<evidence type="ECO:0000256" key="6">
    <source>
        <dbReference type="ARBA" id="ARBA00022737"/>
    </source>
</evidence>
<dbReference type="InterPro" id="IPR008936">
    <property type="entry name" value="Rho_GTPase_activation_prot"/>
</dbReference>
<feature type="binding site" evidence="15">
    <location>
        <begin position="249"/>
        <end position="256"/>
    </location>
    <ligand>
        <name>ATP</name>
        <dbReference type="ChEBI" id="CHEBI:30616"/>
    </ligand>
</feature>
<keyword evidence="10 15" id="KW-0067">ATP-binding</keyword>
<dbReference type="PROSITE" id="PS50238">
    <property type="entry name" value="RHOGAP"/>
    <property type="match status" value="1"/>
</dbReference>
<dbReference type="InterPro" id="IPR027417">
    <property type="entry name" value="P-loop_NTPase"/>
</dbReference>
<evidence type="ECO:0000256" key="12">
    <source>
        <dbReference type="ARBA" id="ARBA00023123"/>
    </source>
</evidence>
<feature type="compositionally biased region" description="Polar residues" evidence="16">
    <location>
        <begin position="1900"/>
        <end position="1914"/>
    </location>
</feature>
<keyword evidence="14 15" id="KW-0009">Actin-binding</keyword>
<dbReference type="Proteomes" id="UP000076420">
    <property type="component" value="Unassembled WGS sequence"/>
</dbReference>
<dbReference type="Gene3D" id="1.20.5.190">
    <property type="match status" value="1"/>
</dbReference>
<dbReference type="PROSITE" id="PS50200">
    <property type="entry name" value="RA"/>
    <property type="match status" value="1"/>
</dbReference>
<dbReference type="SUPFAM" id="SSF54236">
    <property type="entry name" value="Ubiquitin-like"/>
    <property type="match status" value="1"/>
</dbReference>
<gene>
    <name evidence="21" type="primary">106064649</name>
</gene>
<dbReference type="Gene3D" id="3.30.60.20">
    <property type="match status" value="1"/>
</dbReference>
<dbReference type="FunFam" id="3.40.850.10:FF:000008">
    <property type="entry name" value="Putative unconventional myosin-IXa"/>
    <property type="match status" value="1"/>
</dbReference>
<evidence type="ECO:0000256" key="1">
    <source>
        <dbReference type="ARBA" id="ARBA00004496"/>
    </source>
</evidence>
<evidence type="ECO:0000259" key="20">
    <source>
        <dbReference type="PROSITE" id="PS51456"/>
    </source>
</evidence>
<dbReference type="SUPFAM" id="SSF52540">
    <property type="entry name" value="P-loop containing nucleoside triphosphate hydrolases"/>
    <property type="match status" value="2"/>
</dbReference>
<dbReference type="InterPro" id="IPR001609">
    <property type="entry name" value="Myosin_head_motor_dom-like"/>
</dbReference>
<dbReference type="SUPFAM" id="SSF48350">
    <property type="entry name" value="GTPase activation domain, GAP"/>
    <property type="match status" value="1"/>
</dbReference>
<feature type="region of interest" description="Disordered" evidence="16">
    <location>
        <begin position="1272"/>
        <end position="1311"/>
    </location>
</feature>
<dbReference type="InterPro" id="IPR036023">
    <property type="entry name" value="MYSc_Myo9"/>
</dbReference>
<dbReference type="CDD" id="cd01385">
    <property type="entry name" value="MYSc_Myo9"/>
    <property type="match status" value="1"/>
</dbReference>
<evidence type="ECO:0000256" key="7">
    <source>
        <dbReference type="ARBA" id="ARBA00022741"/>
    </source>
</evidence>
<feature type="region of interest" description="Disordered" evidence="16">
    <location>
        <begin position="1894"/>
        <end position="1922"/>
    </location>
</feature>
<evidence type="ECO:0000259" key="18">
    <source>
        <dbReference type="PROSITE" id="PS50200"/>
    </source>
</evidence>
<feature type="domain" description="Myosin motor" evidence="20">
    <location>
        <begin position="156"/>
        <end position="977"/>
    </location>
</feature>
<keyword evidence="13 15" id="KW-0505">Motor protein</keyword>
<dbReference type="STRING" id="6526.A0A2C9KA34"/>
<keyword evidence="3" id="KW-0343">GTPase activation</keyword>
<evidence type="ECO:0000256" key="11">
    <source>
        <dbReference type="ARBA" id="ARBA00023054"/>
    </source>
</evidence>
<dbReference type="Gene3D" id="1.10.555.10">
    <property type="entry name" value="Rho GTPase activation protein"/>
    <property type="match status" value="1"/>
</dbReference>
<feature type="region of interest" description="Disordered" evidence="16">
    <location>
        <begin position="1422"/>
        <end position="1458"/>
    </location>
</feature>
<keyword evidence="4" id="KW-0963">Cytoplasm</keyword>
<feature type="compositionally biased region" description="Basic and acidic residues" evidence="16">
    <location>
        <begin position="1175"/>
        <end position="1184"/>
    </location>
</feature>
<dbReference type="KEGG" id="bgt:106064649"/>
<evidence type="ECO:0008006" key="23">
    <source>
        <dbReference type="Google" id="ProtNLM"/>
    </source>
</evidence>
<feature type="compositionally biased region" description="Basic and acidic residues" evidence="16">
    <location>
        <begin position="1582"/>
        <end position="1592"/>
    </location>
</feature>
<dbReference type="PROSITE" id="PS50081">
    <property type="entry name" value="ZF_DAG_PE_2"/>
    <property type="match status" value="1"/>
</dbReference>
<comment type="similarity">
    <text evidence="2 15">Belongs to the TRAFAC class myosin-kinesin ATPase superfamily. Myosin family.</text>
</comment>
<evidence type="ECO:0000256" key="5">
    <source>
        <dbReference type="ARBA" id="ARBA00022723"/>
    </source>
</evidence>
<dbReference type="GO" id="GO:0000146">
    <property type="term" value="F:microfilament motor activity"/>
    <property type="evidence" value="ECO:0007669"/>
    <property type="project" value="InterPro"/>
</dbReference>
<feature type="compositionally biased region" description="Basic and acidic residues" evidence="16">
    <location>
        <begin position="1133"/>
        <end position="1153"/>
    </location>
</feature>
<dbReference type="FunFam" id="3.40.850.10:FF:000013">
    <property type="entry name" value="unconventional myosin-IXa isoform X1"/>
    <property type="match status" value="1"/>
</dbReference>
<evidence type="ECO:0000256" key="3">
    <source>
        <dbReference type="ARBA" id="ARBA00022468"/>
    </source>
</evidence>
<dbReference type="Gene3D" id="1.20.5.4820">
    <property type="match status" value="1"/>
</dbReference>
<keyword evidence="12 15" id="KW-0518">Myosin</keyword>
<dbReference type="GO" id="GO:0005737">
    <property type="term" value="C:cytoplasm"/>
    <property type="evidence" value="ECO:0007669"/>
    <property type="project" value="UniProtKB-SubCell"/>
</dbReference>
<dbReference type="FunFam" id="1.10.10.820:FF:000001">
    <property type="entry name" value="Myosin heavy chain"/>
    <property type="match status" value="1"/>
</dbReference>
<dbReference type="VEuPathDB" id="VectorBase:BGLAX_044929"/>
<dbReference type="InterPro" id="IPR046987">
    <property type="entry name" value="Myo9"/>
</dbReference>
<evidence type="ECO:0000256" key="14">
    <source>
        <dbReference type="ARBA" id="ARBA00023203"/>
    </source>
</evidence>
<dbReference type="OrthoDB" id="312459at2759"/>
<organism evidence="21 22">
    <name type="scientific">Biomphalaria glabrata</name>
    <name type="common">Bloodfluke planorb</name>
    <name type="synonym">Freshwater snail</name>
    <dbReference type="NCBI Taxonomy" id="6526"/>
    <lineage>
        <taxon>Eukaryota</taxon>
        <taxon>Metazoa</taxon>
        <taxon>Spiralia</taxon>
        <taxon>Lophotrochozoa</taxon>
        <taxon>Mollusca</taxon>
        <taxon>Gastropoda</taxon>
        <taxon>Heterobranchia</taxon>
        <taxon>Euthyneura</taxon>
        <taxon>Panpulmonata</taxon>
        <taxon>Hygrophila</taxon>
        <taxon>Lymnaeoidea</taxon>
        <taxon>Planorbidae</taxon>
        <taxon>Biomphalaria</taxon>
    </lineage>
</organism>
<dbReference type="Pfam" id="PF00612">
    <property type="entry name" value="IQ"/>
    <property type="match status" value="3"/>
</dbReference>
<dbReference type="GO" id="GO:0035556">
    <property type="term" value="P:intracellular signal transduction"/>
    <property type="evidence" value="ECO:0007669"/>
    <property type="project" value="InterPro"/>
</dbReference>
<sequence length="2094" mass="240555">MAGHEFKPSNVQLIRRLSMDSYMVRVYAGPLNEEVESVAIEADKGTTAEDVVGLACRKLRLGGGDTKKHYELAEVFSSGGQLCKERRLDSTESPVGLQLLWPKPNEIEPGKGLFDGYRFYLRKRDPEVQPGGWVVTNQSAVDSFLMAFLTQPLAGKEFPDLCSLPDLNEKTLLYNLKSRFNQKNIYTYVGSILIAVNPFKFFPIYNPKYVSMYQNKRLGELPPHIFAVADAAYHSMLREKQNQCIVISGESGSGKTESTNLLLHHLTALSHKGLHGSGVEQTILGAGPVLEAFGNAKTVHNNNSSRFGKFIQVNYKQNGMVHGAIVEKYLLEKSRIVFQAKDERNYHVFYYLLAGADDKEKESLHLLKADQYNYLSQSACYSVEGVDEKHEFSRLRQSMEMVGFSPETQRKIFSVLSAVLHLGNVEFKKKGDKHHDESVTIKAGDSVRIISTLLKVKERYVLEALTQKKSTAGDETFVINYKMEDAVATRDAMTKCIYGALFDWIVLKVNQALLAKKHDSEHEGDSIGVLDIFGFEDFGNNSFEQFCINYANEHLQYYFNQHIFKFEQEEYLREGIQWKNIEFIDNTGSLELFSKRPSGLFYLLDEECNFPAATNETLLNKFTHHHKSNPHYQVPQLREGAFSIMHYAGRVKYLVKDFREKNLDLVRPEIVDTLKKSSLAFVRELMGIDPVAVLRWSVVRAFFRCFFAFKKAGEVYRKNGGKESRRRQKRASDPTLQDVLNDNLLNSAAMGAHLQQHHLGHDPAVLLQRLHKEEVNDEILLYSSYGTNCSESQVKVMRRTLRLLTKNKSFRPKPRPSLSFRDIKALKAIASRTMPGSVRGTGSKKQPPTVGAQFQWSLNCLMMTLNQANPYFIRCIKSNKDKAPCVFDEELVMRQLRYTGMLATVKIRQSGYNYRILLKEFTLMYKILLPVQTEFTKNDISNFLTAKGLQPENYQIGINKIFLRETEKLKLDEALHSAIMKRVITIQKWVKACLERRYFLRIRESTILMQKHIRRFLAQRDFQQYQLYQLHTEAAIVIQTNFRRYLAWKQFVSTRNAVVFLQAYIRTVLMRKRFLTLKEEKRKKLLQDAEKERLESEKRQKEEDKRRLEEEYEKIERQAQELLAKDYEEKLAKEENQSYEERLQLDRRKKEELQSTASDEGVLMKAPSTEELEEDVRLPRRDSDESSGIIEDSETESSEVLSRPILDTPPTTPQSQRRDLSKTTPIKTSQERSRGRAQTSRVLDRYKPSQTSEIVDGRKTFVLPRSLHPTVRQKATAPLARQESFSDRELTNATPEPMDTSNRPPPIHIPERTTAYNDINIRDIENSLAQNKKRNELEQLQDQQASSHLSPLHKAKKHWKNWMGEFKGHHTLPHSCIPSSPGKTFKFFRHKSTKKKKEDSEEESEDSVSSLSRYSVESIGISVLPASPQNKEPEEPSRFRRNKKQNQNKVTSSSPARSRSNIRINEWQYADNMVISDVDELRKLDQFIGQKIRELYDDSNRRDTIFDRIFKGALEKFRKDLKTLIAVEVTKANPKVQYKELFNQFRQVLTAEMKKMTDAPIVMSVNAFRGFLDEFRKQEESRLRENKKDGNRNQKKVVKKDKKKNEEIVEHNGHRYMQVDFNIATYCEVCSSQKRIMEKGYVCQKCKQAIHKKCCSKMGAACKGVADNKGRPNGQLFGAPLDTLVSENQKIPLVCERLMSTIEMTGLYMEGVYRKSGAAPKVKELQNALEMDVEAVNLEEYPVHVLAATLKLYLRNLPEPLMTFELYDDFLRTMEIKEEKELINSLFAIIRKLPKANFDLFERLVFHLARVAMHSDSNKMSPNALAVVFAPVLLGTNKKLQAQDAIALVPQQMMCIEYVLKEQMRTVKSKLDDIDTLESAEKTTGERLNAVRASLRTSRKSPLSSPIKQQSVHANNENDSEILEENLEDEEYIEEDVKLKIEEKALSRHLASIHKEKDKITYKLPALETRQVSSDEDMLSGDEVDGDLDGEGQNEEYATGFEQPVTKSSLNHLSKTRTPAPHSRRLPQKFAKKVAASTKKPLFEDTSEACLPEPIPVIQIRPQAQCSKYLSSMTVESSYVTIPSVAGEEDEIMV</sequence>
<feature type="region of interest" description="Disordered" evidence="16">
    <location>
        <begin position="1390"/>
        <end position="1409"/>
    </location>
</feature>
<dbReference type="InterPro" id="IPR000198">
    <property type="entry name" value="RhoGAP_dom"/>
</dbReference>
<keyword evidence="6" id="KW-0677">Repeat</keyword>
<evidence type="ECO:0000313" key="22">
    <source>
        <dbReference type="Proteomes" id="UP000076420"/>
    </source>
</evidence>
<dbReference type="GO" id="GO:0008270">
    <property type="term" value="F:zinc ion binding"/>
    <property type="evidence" value="ECO:0007669"/>
    <property type="project" value="UniProtKB-KW"/>
</dbReference>
<dbReference type="SUPFAM" id="SSF57889">
    <property type="entry name" value="Cysteine-rich domain"/>
    <property type="match status" value="1"/>
</dbReference>
<dbReference type="InterPro" id="IPR036961">
    <property type="entry name" value="Kinesin_motor_dom_sf"/>
</dbReference>
<dbReference type="Pfam" id="PF00620">
    <property type="entry name" value="RhoGAP"/>
    <property type="match status" value="1"/>
</dbReference>
<evidence type="ECO:0000256" key="4">
    <source>
        <dbReference type="ARBA" id="ARBA00022490"/>
    </source>
</evidence>
<reference evidence="21" key="1">
    <citation type="submission" date="2020-05" db="UniProtKB">
        <authorList>
            <consortium name="EnsemblMetazoa"/>
        </authorList>
    </citation>
    <scope>IDENTIFICATION</scope>
    <source>
        <strain evidence="21">BB02</strain>
    </source>
</reference>
<dbReference type="GO" id="GO:0005884">
    <property type="term" value="C:actin filament"/>
    <property type="evidence" value="ECO:0007669"/>
    <property type="project" value="TreeGrafter"/>
</dbReference>
<evidence type="ECO:0000256" key="15">
    <source>
        <dbReference type="PROSITE-ProRule" id="PRU00782"/>
    </source>
</evidence>
<dbReference type="PANTHER" id="PTHR46184">
    <property type="entry name" value="UNCONVENTIONAL MYOSIN-IXB-LIKE PROTEIN"/>
    <property type="match status" value="1"/>
</dbReference>
<accession>A0A2C9KA34</accession>
<dbReference type="Gene3D" id="3.10.20.90">
    <property type="entry name" value="Phosphatidylinositol 3-kinase Catalytic Subunit, Chain A, domain 1"/>
    <property type="match status" value="1"/>
</dbReference>
<evidence type="ECO:0000256" key="8">
    <source>
        <dbReference type="ARBA" id="ARBA00022771"/>
    </source>
</evidence>
<evidence type="ECO:0000256" key="13">
    <source>
        <dbReference type="ARBA" id="ARBA00023175"/>
    </source>
</evidence>
<evidence type="ECO:0000259" key="17">
    <source>
        <dbReference type="PROSITE" id="PS50081"/>
    </source>
</evidence>
<dbReference type="InterPro" id="IPR000048">
    <property type="entry name" value="IQ_motif_EF-hand-BS"/>
</dbReference>
<evidence type="ECO:0000256" key="16">
    <source>
        <dbReference type="SAM" id="MobiDB-lite"/>
    </source>
</evidence>
<dbReference type="SMART" id="SM00109">
    <property type="entry name" value="C1"/>
    <property type="match status" value="1"/>
</dbReference>
<evidence type="ECO:0000256" key="9">
    <source>
        <dbReference type="ARBA" id="ARBA00022833"/>
    </source>
</evidence>
<dbReference type="FunFam" id="1.20.58.530:FF:000005">
    <property type="entry name" value="unconventional myosin-IXa isoform X1"/>
    <property type="match status" value="1"/>
</dbReference>
<feature type="domain" description="Ras-associating" evidence="18">
    <location>
        <begin position="20"/>
        <end position="126"/>
    </location>
</feature>
<dbReference type="InterPro" id="IPR046349">
    <property type="entry name" value="C1-like_sf"/>
</dbReference>
<feature type="region of interest" description="Disordered" evidence="16">
    <location>
        <begin position="1582"/>
        <end position="1605"/>
    </location>
</feature>
<dbReference type="GO" id="GO:0016459">
    <property type="term" value="C:myosin complex"/>
    <property type="evidence" value="ECO:0007669"/>
    <property type="project" value="UniProtKB-KW"/>
</dbReference>
<dbReference type="Gene3D" id="1.20.58.530">
    <property type="match status" value="1"/>
</dbReference>
<dbReference type="CDD" id="cd20818">
    <property type="entry name" value="C1_Myosin-IX"/>
    <property type="match status" value="1"/>
</dbReference>
<dbReference type="PROSITE" id="PS50096">
    <property type="entry name" value="IQ"/>
    <property type="match status" value="2"/>
</dbReference>
<evidence type="ECO:0000259" key="19">
    <source>
        <dbReference type="PROSITE" id="PS50238"/>
    </source>
</evidence>
<comment type="subcellular location">
    <subcellularLocation>
        <location evidence="1">Cytoplasm</location>
    </subcellularLocation>
</comment>